<proteinExistence type="predicted"/>
<dbReference type="CDD" id="cd06225">
    <property type="entry name" value="HAMP"/>
    <property type="match status" value="1"/>
</dbReference>
<feature type="transmembrane region" description="Helical" evidence="10">
    <location>
        <begin position="84"/>
        <end position="107"/>
    </location>
</feature>
<dbReference type="SMART" id="SM00304">
    <property type="entry name" value="HAMP"/>
    <property type="match status" value="1"/>
</dbReference>
<comment type="catalytic activity">
    <reaction evidence="1">
        <text>ATP + protein L-histidine = ADP + protein N-phospho-L-histidine.</text>
        <dbReference type="EC" id="2.7.13.3"/>
    </reaction>
</comment>
<comment type="subcellular location">
    <subcellularLocation>
        <location evidence="2">Cell membrane</location>
    </subcellularLocation>
</comment>
<evidence type="ECO:0000256" key="4">
    <source>
        <dbReference type="ARBA" id="ARBA00022553"/>
    </source>
</evidence>
<feature type="domain" description="HAMP" evidence="11">
    <location>
        <begin position="108"/>
        <end position="161"/>
    </location>
</feature>
<evidence type="ECO:0000313" key="13">
    <source>
        <dbReference type="Proteomes" id="UP000730482"/>
    </source>
</evidence>
<dbReference type="PROSITE" id="PS50885">
    <property type="entry name" value="HAMP"/>
    <property type="match status" value="1"/>
</dbReference>
<comment type="caution">
    <text evidence="12">The sequence shown here is derived from an EMBL/GenBank/DDBJ whole genome shotgun (WGS) entry which is preliminary data.</text>
</comment>
<keyword evidence="7" id="KW-0418">Kinase</keyword>
<keyword evidence="9" id="KW-0902">Two-component regulatory system</keyword>
<keyword evidence="4" id="KW-0597">Phosphoprotein</keyword>
<sequence>MSVPWYPRRIRMRLTLLYATLFLASGIVLLAVALYLVFRSPILVTFDPAPPSPPSPVPGMSDVLRVFRPATGTVSPTWATVRAAAAQSAGVLAAMAVMSALLGWIVAGRVLSPLRTMTFRTRRISEQNLHERLALAGPRDEMTELATTIDGLLGRLEAAFQAQRRFIANASHELRTPLAMMRTSLDVAVAKPARPREVDVLAGSCARAWTPRTGCWRGCCCWPGPRTSSGWRPRRCRCQTCSTSRSEPARPRSRTSTFRWNGRRERHSTGATARCWRVSWTTSWTTRSTTTSPAAGCARRS</sequence>
<dbReference type="InterPro" id="IPR003661">
    <property type="entry name" value="HisK_dim/P_dom"/>
</dbReference>
<dbReference type="InterPro" id="IPR003660">
    <property type="entry name" value="HAMP_dom"/>
</dbReference>
<feature type="transmembrane region" description="Helical" evidence="10">
    <location>
        <begin position="16"/>
        <end position="38"/>
    </location>
</feature>
<evidence type="ECO:0000256" key="6">
    <source>
        <dbReference type="ARBA" id="ARBA00022692"/>
    </source>
</evidence>
<evidence type="ECO:0000259" key="11">
    <source>
        <dbReference type="PROSITE" id="PS50885"/>
    </source>
</evidence>
<dbReference type="SUPFAM" id="SSF158472">
    <property type="entry name" value="HAMP domain-like"/>
    <property type="match status" value="1"/>
</dbReference>
<keyword evidence="5" id="KW-0808">Transferase</keyword>
<dbReference type="Proteomes" id="UP000730482">
    <property type="component" value="Unassembled WGS sequence"/>
</dbReference>
<evidence type="ECO:0000256" key="5">
    <source>
        <dbReference type="ARBA" id="ARBA00022679"/>
    </source>
</evidence>
<dbReference type="InterPro" id="IPR036097">
    <property type="entry name" value="HisK_dim/P_sf"/>
</dbReference>
<protein>
    <recommendedName>
        <fullName evidence="3">histidine kinase</fullName>
        <ecNumber evidence="3">2.7.13.3</ecNumber>
    </recommendedName>
</protein>
<dbReference type="PANTHER" id="PTHR45436">
    <property type="entry name" value="SENSOR HISTIDINE KINASE YKOH"/>
    <property type="match status" value="1"/>
</dbReference>
<gene>
    <name evidence="12" type="ORF">KGQ19_26635</name>
</gene>
<evidence type="ECO:0000256" key="1">
    <source>
        <dbReference type="ARBA" id="ARBA00000085"/>
    </source>
</evidence>
<organism evidence="12 13">
    <name type="scientific">Catenulispora pinistramenti</name>
    <dbReference type="NCBI Taxonomy" id="2705254"/>
    <lineage>
        <taxon>Bacteria</taxon>
        <taxon>Bacillati</taxon>
        <taxon>Actinomycetota</taxon>
        <taxon>Actinomycetes</taxon>
        <taxon>Catenulisporales</taxon>
        <taxon>Catenulisporaceae</taxon>
        <taxon>Catenulispora</taxon>
    </lineage>
</organism>
<keyword evidence="10" id="KW-0472">Membrane</keyword>
<dbReference type="InterPro" id="IPR050428">
    <property type="entry name" value="TCS_sensor_his_kinase"/>
</dbReference>
<evidence type="ECO:0000256" key="2">
    <source>
        <dbReference type="ARBA" id="ARBA00004236"/>
    </source>
</evidence>
<reference evidence="12 13" key="1">
    <citation type="submission" date="2020-02" db="EMBL/GenBank/DDBJ databases">
        <title>Acidophilic actinobacteria isolated from forest soil.</title>
        <authorList>
            <person name="Golinska P."/>
        </authorList>
    </citation>
    <scope>NUCLEOTIDE SEQUENCE [LARGE SCALE GENOMIC DNA]</scope>
    <source>
        <strain evidence="12 13">NL8</strain>
    </source>
</reference>
<name>A0ABS5KWL1_9ACTN</name>
<dbReference type="SUPFAM" id="SSF47384">
    <property type="entry name" value="Homodimeric domain of signal transducing histidine kinase"/>
    <property type="match status" value="1"/>
</dbReference>
<dbReference type="EMBL" id="JAAFYZ010000103">
    <property type="protein sequence ID" value="MBS2550452.1"/>
    <property type="molecule type" value="Genomic_DNA"/>
</dbReference>
<keyword evidence="6 10" id="KW-0812">Transmembrane</keyword>
<dbReference type="Pfam" id="PF00512">
    <property type="entry name" value="HisKA"/>
    <property type="match status" value="1"/>
</dbReference>
<dbReference type="Gene3D" id="1.10.287.130">
    <property type="match status" value="1"/>
</dbReference>
<evidence type="ECO:0000256" key="8">
    <source>
        <dbReference type="ARBA" id="ARBA00022989"/>
    </source>
</evidence>
<keyword evidence="8 10" id="KW-1133">Transmembrane helix</keyword>
<evidence type="ECO:0000313" key="12">
    <source>
        <dbReference type="EMBL" id="MBS2550452.1"/>
    </source>
</evidence>
<keyword evidence="13" id="KW-1185">Reference proteome</keyword>
<dbReference type="EC" id="2.7.13.3" evidence="3"/>
<accession>A0ABS5KWL1</accession>
<evidence type="ECO:0000256" key="10">
    <source>
        <dbReference type="SAM" id="Phobius"/>
    </source>
</evidence>
<evidence type="ECO:0000256" key="7">
    <source>
        <dbReference type="ARBA" id="ARBA00022777"/>
    </source>
</evidence>
<dbReference type="PANTHER" id="PTHR45436:SF5">
    <property type="entry name" value="SENSOR HISTIDINE KINASE TRCS"/>
    <property type="match status" value="1"/>
</dbReference>
<dbReference type="Gene3D" id="6.10.340.10">
    <property type="match status" value="1"/>
</dbReference>
<evidence type="ECO:0000256" key="9">
    <source>
        <dbReference type="ARBA" id="ARBA00023012"/>
    </source>
</evidence>
<dbReference type="Pfam" id="PF00672">
    <property type="entry name" value="HAMP"/>
    <property type="match status" value="1"/>
</dbReference>
<evidence type="ECO:0000256" key="3">
    <source>
        <dbReference type="ARBA" id="ARBA00012438"/>
    </source>
</evidence>
<dbReference type="CDD" id="cd00082">
    <property type="entry name" value="HisKA"/>
    <property type="match status" value="1"/>
</dbReference>